<evidence type="ECO:0000313" key="1">
    <source>
        <dbReference type="EMBL" id="SUT90285.1"/>
    </source>
</evidence>
<evidence type="ECO:0000313" key="2">
    <source>
        <dbReference type="Proteomes" id="UP000254649"/>
    </source>
</evidence>
<proteinExistence type="predicted"/>
<evidence type="ECO:0008006" key="3">
    <source>
        <dbReference type="Google" id="ProtNLM"/>
    </source>
</evidence>
<dbReference type="EMBL" id="UFRQ01000003">
    <property type="protein sequence ID" value="SUT90285.1"/>
    <property type="molecule type" value="Genomic_DNA"/>
</dbReference>
<dbReference type="Proteomes" id="UP000254649">
    <property type="component" value="Unassembled WGS sequence"/>
</dbReference>
<protein>
    <recommendedName>
        <fullName evidence="3">Filamentous hemagglutinin outer membrane protein</fullName>
    </recommendedName>
</protein>
<sequence length="328" mass="36830">MLTACPPRVTRNIWNGVYSQRATLEEFEKERAEYYAKQSKDCQSRQIWSLDDLTTEERTRLENEDILVVSNPGIFNDREDALKNAQKQNKSEANQNGIITIMNPPTGDYKGWDGWKLATALPSELLYAFYDKLNDSLFNGLLPLTNSEKLNQDVYLETKAKNYTLDTSNHSRGGMTASVALQNLNIWRGINDMPIRKARFYGTATNVQAYSNQLNKNGFTYQGKDGKTYQSGAYSAVHHSDGVGLIPVLLGGNSSTGGACVFCYSHSSYFAEIPNEYLIDINGSLIKNSLYEQYEHIWGAINSRKENLSIPTLVEPTNLNGVIDEKAF</sequence>
<organism evidence="1 2">
    <name type="scientific">[Actinobacillus] rossii</name>
    <dbReference type="NCBI Taxonomy" id="123820"/>
    <lineage>
        <taxon>Bacteria</taxon>
        <taxon>Pseudomonadati</taxon>
        <taxon>Pseudomonadota</taxon>
        <taxon>Gammaproteobacteria</taxon>
        <taxon>Pasteurellales</taxon>
        <taxon>Pasteurellaceae</taxon>
    </lineage>
</organism>
<name>A0A380TR06_9PAST</name>
<gene>
    <name evidence="1" type="ORF">NCTC10801_01186</name>
</gene>
<reference evidence="1 2" key="1">
    <citation type="submission" date="2018-06" db="EMBL/GenBank/DDBJ databases">
        <authorList>
            <consortium name="Pathogen Informatics"/>
            <person name="Doyle S."/>
        </authorList>
    </citation>
    <scope>NUCLEOTIDE SEQUENCE [LARGE SCALE GENOMIC DNA]</scope>
    <source>
        <strain evidence="1 2">NCTC10801</strain>
    </source>
</reference>
<accession>A0A380TR06</accession>
<dbReference type="AlphaFoldDB" id="A0A380TR06"/>
<keyword evidence="2" id="KW-1185">Reference proteome</keyword>